<evidence type="ECO:0000256" key="3">
    <source>
        <dbReference type="ARBA" id="ARBA00023242"/>
    </source>
</evidence>
<evidence type="ECO:0000256" key="2">
    <source>
        <dbReference type="ARBA" id="ARBA00023117"/>
    </source>
</evidence>
<accession>S9U4M1</accession>
<dbReference type="AlphaFoldDB" id="S9U4M1"/>
<gene>
    <name evidence="7" type="ORF">STCU_00370</name>
    <name evidence="6" type="ORF">STCU_06521</name>
</gene>
<dbReference type="SMART" id="SM00297">
    <property type="entry name" value="BROMO"/>
    <property type="match status" value="1"/>
</dbReference>
<protein>
    <recommendedName>
        <fullName evidence="5">Bromo domain-containing protein</fullName>
    </recommendedName>
</protein>
<organism evidence="6 8">
    <name type="scientific">Strigomonas culicis</name>
    <dbReference type="NCBI Taxonomy" id="28005"/>
    <lineage>
        <taxon>Eukaryota</taxon>
        <taxon>Discoba</taxon>
        <taxon>Euglenozoa</taxon>
        <taxon>Kinetoplastea</taxon>
        <taxon>Metakinetoplastina</taxon>
        <taxon>Trypanosomatida</taxon>
        <taxon>Trypanosomatidae</taxon>
        <taxon>Strigomonadinae</taxon>
        <taxon>Strigomonas</taxon>
    </lineage>
</organism>
<dbReference type="Gene3D" id="1.20.920.10">
    <property type="entry name" value="Bromodomain-like"/>
    <property type="match status" value="1"/>
</dbReference>
<evidence type="ECO:0000256" key="4">
    <source>
        <dbReference type="PROSITE-ProRule" id="PRU00035"/>
    </source>
</evidence>
<dbReference type="Proteomes" id="UP000015354">
    <property type="component" value="Unassembled WGS sequence"/>
</dbReference>
<evidence type="ECO:0000313" key="7">
    <source>
        <dbReference type="EMBL" id="EPY36861.1"/>
    </source>
</evidence>
<proteinExistence type="predicted"/>
<dbReference type="PROSITE" id="PS50014">
    <property type="entry name" value="BROMODOMAIN_2"/>
    <property type="match status" value="1"/>
</dbReference>
<keyword evidence="2 4" id="KW-0103">Bromodomain</keyword>
<keyword evidence="8" id="KW-1185">Reference proteome</keyword>
<dbReference type="SUPFAM" id="SSF47370">
    <property type="entry name" value="Bromodomain"/>
    <property type="match status" value="1"/>
</dbReference>
<evidence type="ECO:0000313" key="8">
    <source>
        <dbReference type="Proteomes" id="UP000015354"/>
    </source>
</evidence>
<dbReference type="GO" id="GO:0005634">
    <property type="term" value="C:nucleus"/>
    <property type="evidence" value="ECO:0007669"/>
    <property type="project" value="UniProtKB-SubCell"/>
</dbReference>
<dbReference type="EMBL" id="ATMH01000370">
    <property type="protein sequence ID" value="EPY36861.1"/>
    <property type="molecule type" value="Genomic_DNA"/>
</dbReference>
<evidence type="ECO:0000256" key="1">
    <source>
        <dbReference type="ARBA" id="ARBA00004123"/>
    </source>
</evidence>
<feature type="domain" description="Bromo" evidence="5">
    <location>
        <begin position="57"/>
        <end position="130"/>
    </location>
</feature>
<sequence length="219" mass="24497">MSTTAADPAADIKYWLQYIDCALHHPHLPSGRHSYNASLSTVPEVRDLYHSLYKLYSEHSCSVNFREPVNALQLGALHYYDVITEPMSLRTVLDRIAAGGHYTTTAQVLRDVDLIWSNCAKFNGGDSVITAEARSCAKTLQSLRQAFEDEQLASTEDIDSINHAVESCNNYALMQELIDYFKANDPSMLDAESSLDLASLKVRHVKVMRAIIDRYVVPA</sequence>
<dbReference type="GO" id="GO:0000785">
    <property type="term" value="C:chromatin"/>
    <property type="evidence" value="ECO:0007669"/>
    <property type="project" value="TreeGrafter"/>
</dbReference>
<keyword evidence="3" id="KW-0539">Nucleus</keyword>
<dbReference type="PRINTS" id="PR00503">
    <property type="entry name" value="BROMODOMAIN"/>
</dbReference>
<evidence type="ECO:0000259" key="5">
    <source>
        <dbReference type="PROSITE" id="PS50014"/>
    </source>
</evidence>
<reference evidence="6" key="2">
    <citation type="submission" date="2013-03" db="EMBL/GenBank/DDBJ databases">
        <authorList>
            <person name="Motta M.C.M."/>
            <person name="Martins A.C.A."/>
            <person name="Preta C.M.C.C."/>
            <person name="Silva R."/>
            <person name="de Souza S.S."/>
            <person name="Klein C.C."/>
            <person name="de Almeida L.G.P."/>
            <person name="Cunha O.L."/>
            <person name="Colabardini A.C."/>
            <person name="Lima B.A."/>
            <person name="Machado C.R."/>
            <person name="Soares C.M.A."/>
            <person name="de Menezes C.B.A."/>
            <person name="Bartolomeu D.C."/>
            <person name="Grisard E.C."/>
            <person name="Fantinatti-Garboggini F."/>
            <person name="Rodrigues-Luiz G.F."/>
            <person name="Wagner G."/>
            <person name="Goldman G.H."/>
            <person name="Fietto J.L.R."/>
            <person name="Ciapina L.P."/>
            <person name="Brocchi M."/>
            <person name="Elias M.C."/>
            <person name="Goldman M.H.S."/>
            <person name="Sagot M.-F."/>
            <person name="Pereira M."/>
            <person name="Stoco P.H."/>
            <person name="Teixeira S.M.R."/>
            <person name="de Mendonca-Neto R.P."/>
            <person name="Maciel T.E.F."/>
            <person name="Mendes T.A.O."/>
            <person name="Urmenyi T.P."/>
            <person name="Teixeira M.M.G."/>
            <person name="de Camargo E.F.P."/>
            <person name="de Sousa W."/>
            <person name="Schenkman S."/>
            <person name="de Vasconcelos A.T.R."/>
        </authorList>
    </citation>
    <scope>NUCLEOTIDE SEQUENCE</scope>
</reference>
<dbReference type="InterPro" id="IPR001487">
    <property type="entry name" value="Bromodomain"/>
</dbReference>
<comment type="caution">
    <text evidence="6">The sequence shown here is derived from an EMBL/GenBank/DDBJ whole genome shotgun (WGS) entry which is preliminary data.</text>
</comment>
<dbReference type="InterPro" id="IPR036427">
    <property type="entry name" value="Bromodomain-like_sf"/>
</dbReference>
<dbReference type="PANTHER" id="PTHR45915">
    <property type="entry name" value="TRANSCRIPTION INTERMEDIARY FACTOR"/>
    <property type="match status" value="1"/>
</dbReference>
<reference evidence="6 8" key="1">
    <citation type="journal article" date="2013" name="PLoS ONE">
        <title>Predicting the Proteins of Angomonas deanei, Strigomonas culicis and Their Respective Endosymbionts Reveals New Aspects of the Trypanosomatidae Family.</title>
        <authorList>
            <person name="Motta M.C."/>
            <person name="Martins A.C."/>
            <person name="de Souza S.S."/>
            <person name="Catta-Preta C.M."/>
            <person name="Silva R."/>
            <person name="Klein C.C."/>
            <person name="de Almeida L.G."/>
            <person name="de Lima Cunha O."/>
            <person name="Ciapina L.P."/>
            <person name="Brocchi M."/>
            <person name="Colabardini A.C."/>
            <person name="de Araujo Lima B."/>
            <person name="Machado C.R."/>
            <person name="de Almeida Soares C.M."/>
            <person name="Probst C.M."/>
            <person name="de Menezes C.B."/>
            <person name="Thompson C.E."/>
            <person name="Bartholomeu D.C."/>
            <person name="Gradia D.F."/>
            <person name="Pavoni D.P."/>
            <person name="Grisard E.C."/>
            <person name="Fantinatti-Garboggini F."/>
            <person name="Marchini F.K."/>
            <person name="Rodrigues-Luiz G.F."/>
            <person name="Wagner G."/>
            <person name="Goldman G.H."/>
            <person name="Fietto J.L."/>
            <person name="Elias M.C."/>
            <person name="Goldman M.H."/>
            <person name="Sagot M.F."/>
            <person name="Pereira M."/>
            <person name="Stoco P.H."/>
            <person name="de Mendonca-Neto R.P."/>
            <person name="Teixeira S.M."/>
            <person name="Maciel T.E."/>
            <person name="de Oliveira Mendes T.A."/>
            <person name="Urmenyi T.P."/>
            <person name="de Souza W."/>
            <person name="Schenkman S."/>
            <person name="de Vasconcelos A.T."/>
        </authorList>
    </citation>
    <scope>NUCLEOTIDE SEQUENCE [LARGE SCALE GENOMIC DNA]</scope>
</reference>
<comment type="subcellular location">
    <subcellularLocation>
        <location evidence="1">Nucleus</location>
    </subcellularLocation>
</comment>
<name>S9U4M1_9TRYP</name>
<dbReference type="PANTHER" id="PTHR45915:SF6">
    <property type="entry name" value="E3 UBIQUITIN-PROTEIN LIGASE TRIM33"/>
    <property type="match status" value="1"/>
</dbReference>
<dbReference type="EMBL" id="ATMH01006521">
    <property type="protein sequence ID" value="EPY25722.1"/>
    <property type="molecule type" value="Genomic_DNA"/>
</dbReference>
<evidence type="ECO:0000313" key="6">
    <source>
        <dbReference type="EMBL" id="EPY25722.1"/>
    </source>
</evidence>
<dbReference type="Pfam" id="PF00439">
    <property type="entry name" value="Bromodomain"/>
    <property type="match status" value="1"/>
</dbReference>
<dbReference type="OrthoDB" id="21449at2759"/>